<evidence type="ECO:0000259" key="4">
    <source>
        <dbReference type="Pfam" id="PF00264"/>
    </source>
</evidence>
<organism evidence="5 6">
    <name type="scientific">Capronia coronata CBS 617.96</name>
    <dbReference type="NCBI Taxonomy" id="1182541"/>
    <lineage>
        <taxon>Eukaryota</taxon>
        <taxon>Fungi</taxon>
        <taxon>Dikarya</taxon>
        <taxon>Ascomycota</taxon>
        <taxon>Pezizomycotina</taxon>
        <taxon>Eurotiomycetes</taxon>
        <taxon>Chaetothyriomycetidae</taxon>
        <taxon>Chaetothyriales</taxon>
        <taxon>Herpotrichiellaceae</taxon>
        <taxon>Capronia</taxon>
    </lineage>
</organism>
<dbReference type="Proteomes" id="UP000019484">
    <property type="component" value="Unassembled WGS sequence"/>
</dbReference>
<name>W9YKS7_9EURO</name>
<dbReference type="InterPro" id="IPR002227">
    <property type="entry name" value="Tyrosinase_Cu-bd"/>
</dbReference>
<dbReference type="eggNOG" id="ENOG502RM4B">
    <property type="taxonomic scope" value="Eukaryota"/>
</dbReference>
<dbReference type="InterPro" id="IPR050316">
    <property type="entry name" value="Tyrosinase/Hemocyanin"/>
</dbReference>
<dbReference type="Pfam" id="PF00264">
    <property type="entry name" value="Tyrosinase"/>
    <property type="match status" value="1"/>
</dbReference>
<evidence type="ECO:0000256" key="1">
    <source>
        <dbReference type="ARBA" id="ARBA00022723"/>
    </source>
</evidence>
<dbReference type="OrthoDB" id="6132182at2759"/>
<dbReference type="GeneID" id="19156800"/>
<gene>
    <name evidence="5" type="ORF">A1O1_01899</name>
</gene>
<sequence length="384" mass="42164">MVNTIISLAALALSVLTTLIEAAPAPSPAPWGPHFGSGFPVFPGFPGNHAPCTEDRIKIRKDFDSMAPEERKAFTDAINCMMTKPSQLNQTLYPAATNRYMDYAVTHVNLTQQVHLSGFFLTWHRYYIHLFEQDLAAQCGYTGAFPYWNWPATADNLHGSAVFDGSEYSMSGDGVYVDDGPVVLSPVFQVPHGSGGGCVNMGPFAGLQTTMAPIGIENLIAGLPLPDTAFQLNKTCLTRDLNTYVAQRYCNYTALYETLETDDLQTFDHLINGIIGGAELGLHSGAHFIMGAPASSIFVSVQDPIWWILHSMLDNLYTSWQIRHPDLAMAVYGTETANNAPPSPNVTIDTPEPGWGYFDPNRYPIRNLMNTTSGPFCYKYDVAL</sequence>
<dbReference type="PANTHER" id="PTHR11474">
    <property type="entry name" value="TYROSINASE FAMILY MEMBER"/>
    <property type="match status" value="1"/>
</dbReference>
<evidence type="ECO:0000256" key="3">
    <source>
        <dbReference type="SAM" id="SignalP"/>
    </source>
</evidence>
<dbReference type="AlphaFoldDB" id="W9YKS7"/>
<proteinExistence type="predicted"/>
<reference evidence="5 6" key="1">
    <citation type="submission" date="2013-03" db="EMBL/GenBank/DDBJ databases">
        <title>The Genome Sequence of Capronia coronata CBS 617.96.</title>
        <authorList>
            <consortium name="The Broad Institute Genomics Platform"/>
            <person name="Cuomo C."/>
            <person name="de Hoog S."/>
            <person name="Gorbushina A."/>
            <person name="Walker B."/>
            <person name="Young S.K."/>
            <person name="Zeng Q."/>
            <person name="Gargeya S."/>
            <person name="Fitzgerald M."/>
            <person name="Haas B."/>
            <person name="Abouelleil A."/>
            <person name="Allen A.W."/>
            <person name="Alvarado L."/>
            <person name="Arachchi H.M."/>
            <person name="Berlin A.M."/>
            <person name="Chapman S.B."/>
            <person name="Gainer-Dewar J."/>
            <person name="Goldberg J."/>
            <person name="Griggs A."/>
            <person name="Gujja S."/>
            <person name="Hansen M."/>
            <person name="Howarth C."/>
            <person name="Imamovic A."/>
            <person name="Ireland A."/>
            <person name="Larimer J."/>
            <person name="McCowan C."/>
            <person name="Murphy C."/>
            <person name="Pearson M."/>
            <person name="Poon T.W."/>
            <person name="Priest M."/>
            <person name="Roberts A."/>
            <person name="Saif S."/>
            <person name="Shea T."/>
            <person name="Sisk P."/>
            <person name="Sykes S."/>
            <person name="Wortman J."/>
            <person name="Nusbaum C."/>
            <person name="Birren B."/>
        </authorList>
    </citation>
    <scope>NUCLEOTIDE SEQUENCE [LARGE SCALE GENOMIC DNA]</scope>
    <source>
        <strain evidence="5 6">CBS 617.96</strain>
    </source>
</reference>
<evidence type="ECO:0000313" key="5">
    <source>
        <dbReference type="EMBL" id="EXJ93507.1"/>
    </source>
</evidence>
<keyword evidence="2" id="KW-0560">Oxidoreductase</keyword>
<evidence type="ECO:0000313" key="6">
    <source>
        <dbReference type="Proteomes" id="UP000019484"/>
    </source>
</evidence>
<keyword evidence="1" id="KW-0479">Metal-binding</keyword>
<dbReference type="STRING" id="1182541.W9YKS7"/>
<dbReference type="GO" id="GO:0046872">
    <property type="term" value="F:metal ion binding"/>
    <property type="evidence" value="ECO:0007669"/>
    <property type="project" value="UniProtKB-KW"/>
</dbReference>
<dbReference type="SUPFAM" id="SSF48056">
    <property type="entry name" value="Di-copper centre-containing domain"/>
    <property type="match status" value="1"/>
</dbReference>
<evidence type="ECO:0000256" key="2">
    <source>
        <dbReference type="ARBA" id="ARBA00023002"/>
    </source>
</evidence>
<dbReference type="HOGENOM" id="CLU_035914_0_0_1"/>
<dbReference type="Gene3D" id="1.10.1280.10">
    <property type="entry name" value="Di-copper center containing domain from catechol oxidase"/>
    <property type="match status" value="1"/>
</dbReference>
<dbReference type="GO" id="GO:0016491">
    <property type="term" value="F:oxidoreductase activity"/>
    <property type="evidence" value="ECO:0007669"/>
    <property type="project" value="UniProtKB-KW"/>
</dbReference>
<protein>
    <recommendedName>
        <fullName evidence="4">Tyrosinase copper-binding domain-containing protein</fullName>
    </recommendedName>
</protein>
<comment type="caution">
    <text evidence="5">The sequence shown here is derived from an EMBL/GenBank/DDBJ whole genome shotgun (WGS) entry which is preliminary data.</text>
</comment>
<keyword evidence="6" id="KW-1185">Reference proteome</keyword>
<dbReference type="EMBL" id="AMWN01000002">
    <property type="protein sequence ID" value="EXJ93507.1"/>
    <property type="molecule type" value="Genomic_DNA"/>
</dbReference>
<feature type="domain" description="Tyrosinase copper-binding" evidence="4">
    <location>
        <begin position="98"/>
        <end position="321"/>
    </location>
</feature>
<keyword evidence="3" id="KW-0732">Signal</keyword>
<dbReference type="PRINTS" id="PR00092">
    <property type="entry name" value="TYROSINASE"/>
</dbReference>
<feature type="signal peptide" evidence="3">
    <location>
        <begin position="1"/>
        <end position="22"/>
    </location>
</feature>
<dbReference type="RefSeq" id="XP_007721001.1">
    <property type="nucleotide sequence ID" value="XM_007722811.1"/>
</dbReference>
<accession>W9YKS7</accession>
<dbReference type="PANTHER" id="PTHR11474:SF125">
    <property type="entry name" value="N-ACETYL-6-HYDROXYTRYPTOPHAN OXIDASE IVOB-RELATED"/>
    <property type="match status" value="1"/>
</dbReference>
<dbReference type="InterPro" id="IPR008922">
    <property type="entry name" value="Di-copper_centre_dom_sf"/>
</dbReference>
<feature type="chain" id="PRO_5004933717" description="Tyrosinase copper-binding domain-containing protein" evidence="3">
    <location>
        <begin position="23"/>
        <end position="384"/>
    </location>
</feature>